<reference evidence="1 2" key="1">
    <citation type="submission" date="2018-01" db="EMBL/GenBank/DDBJ databases">
        <authorList>
            <person name="Gaut B.S."/>
            <person name="Morton B.R."/>
            <person name="Clegg M.T."/>
            <person name="Duvall M.R."/>
        </authorList>
    </citation>
    <scope>NUCLEOTIDE SEQUENCE [LARGE SCALE GENOMIC DNA]</scope>
    <source>
        <strain evidence="1 2">HR-AV</strain>
    </source>
</reference>
<evidence type="ECO:0000313" key="2">
    <source>
        <dbReference type="Proteomes" id="UP000236893"/>
    </source>
</evidence>
<gene>
    <name evidence="1" type="ORF">C3K47_11295</name>
</gene>
<dbReference type="OrthoDB" id="9790407at2"/>
<sequence>MTKEQAIKELTIISGVGKSLANDLWNIGIKSIADLKGQNPDKLYELSNAYAGTVQDRCVLYVFKCAVYFANTPMDEHETEKLKWWNWKDKKTGTHK</sequence>
<name>A0A2S5A224_9SPHI</name>
<dbReference type="RefSeq" id="WP_103789245.1">
    <property type="nucleotide sequence ID" value="NZ_PQVF01000007.1"/>
</dbReference>
<dbReference type="Proteomes" id="UP000236893">
    <property type="component" value="Unassembled WGS sequence"/>
</dbReference>
<dbReference type="EMBL" id="PQVF01000007">
    <property type="protein sequence ID" value="POY36327.1"/>
    <property type="molecule type" value="Genomic_DNA"/>
</dbReference>
<accession>A0A2S5A224</accession>
<dbReference type="Gene3D" id="1.10.150.20">
    <property type="entry name" value="5' to 3' exonuclease, C-terminal subdomain"/>
    <property type="match status" value="1"/>
</dbReference>
<proteinExistence type="predicted"/>
<dbReference type="Pfam" id="PF11731">
    <property type="entry name" value="Cdd1"/>
    <property type="match status" value="1"/>
</dbReference>
<comment type="caution">
    <text evidence="1">The sequence shown here is derived from an EMBL/GenBank/DDBJ whole genome shotgun (WGS) entry which is preliminary data.</text>
</comment>
<protein>
    <submittedName>
        <fullName evidence="1">Pathogenicity locus</fullName>
    </submittedName>
</protein>
<dbReference type="AlphaFoldDB" id="A0A2S5A224"/>
<evidence type="ECO:0000313" key="1">
    <source>
        <dbReference type="EMBL" id="POY36327.1"/>
    </source>
</evidence>
<keyword evidence="2" id="KW-1185">Reference proteome</keyword>
<organism evidence="1 2">
    <name type="scientific">Solitalea longa</name>
    <dbReference type="NCBI Taxonomy" id="2079460"/>
    <lineage>
        <taxon>Bacteria</taxon>
        <taxon>Pseudomonadati</taxon>
        <taxon>Bacteroidota</taxon>
        <taxon>Sphingobacteriia</taxon>
        <taxon>Sphingobacteriales</taxon>
        <taxon>Sphingobacteriaceae</taxon>
        <taxon>Solitalea</taxon>
    </lineage>
</organism>
<dbReference type="InterPro" id="IPR021725">
    <property type="entry name" value="Cdd1"/>
</dbReference>
<dbReference type="SUPFAM" id="SSF81585">
    <property type="entry name" value="PsbU/PolX domain-like"/>
    <property type="match status" value="1"/>
</dbReference>